<name>A0A397TLX4_9GLOM</name>
<dbReference type="Proteomes" id="UP000265703">
    <property type="component" value="Unassembled WGS sequence"/>
</dbReference>
<protein>
    <submittedName>
        <fullName evidence="1">Uncharacterized protein</fullName>
    </submittedName>
</protein>
<keyword evidence="2" id="KW-1185">Reference proteome</keyword>
<evidence type="ECO:0000313" key="1">
    <source>
        <dbReference type="EMBL" id="RIA97475.1"/>
    </source>
</evidence>
<reference evidence="1 2" key="1">
    <citation type="submission" date="2018-06" db="EMBL/GenBank/DDBJ databases">
        <title>Comparative genomics reveals the genomic features of Rhizophagus irregularis, R. cerebriforme, R. diaphanum and Gigaspora rosea, and their symbiotic lifestyle signature.</title>
        <authorList>
            <person name="Morin E."/>
            <person name="San Clemente H."/>
            <person name="Chen E.C.H."/>
            <person name="De La Providencia I."/>
            <person name="Hainaut M."/>
            <person name="Kuo A."/>
            <person name="Kohler A."/>
            <person name="Murat C."/>
            <person name="Tang N."/>
            <person name="Roy S."/>
            <person name="Loubradou J."/>
            <person name="Henrissat B."/>
            <person name="Grigoriev I.V."/>
            <person name="Corradi N."/>
            <person name="Roux C."/>
            <person name="Martin F.M."/>
        </authorList>
    </citation>
    <scope>NUCLEOTIDE SEQUENCE [LARGE SCALE GENOMIC DNA]</scope>
    <source>
        <strain evidence="1 2">DAOM 227022</strain>
    </source>
</reference>
<accession>A0A397TLX4</accession>
<proteinExistence type="predicted"/>
<dbReference type="AlphaFoldDB" id="A0A397TLX4"/>
<dbReference type="EMBL" id="QKYT01000029">
    <property type="protein sequence ID" value="RIA97475.1"/>
    <property type="molecule type" value="Genomic_DNA"/>
</dbReference>
<comment type="caution">
    <text evidence="1">The sequence shown here is derived from an EMBL/GenBank/DDBJ whole genome shotgun (WGS) entry which is preliminary data.</text>
</comment>
<evidence type="ECO:0000313" key="2">
    <source>
        <dbReference type="Proteomes" id="UP000265703"/>
    </source>
</evidence>
<sequence length="165" mass="19371">MSIRKVNLFEFEVLKQNIIKLKISKNVKTKAKKTDIKNIIKKLEKIRTDIITENTELKARVIKIQEFTGLDYQATTCEIDFPNLDLDLSNERINTFKWMDAIEQLQSDRYKLYLTNILKLDTFQIFRLHDPTGDDSFLNINTNILPIKLSETIDLIIVDRYSITS</sequence>
<gene>
    <name evidence="1" type="ORF">C1645_814047</name>
</gene>
<dbReference type="OrthoDB" id="74661at2759"/>
<organism evidence="1 2">
    <name type="scientific">Glomus cerebriforme</name>
    <dbReference type="NCBI Taxonomy" id="658196"/>
    <lineage>
        <taxon>Eukaryota</taxon>
        <taxon>Fungi</taxon>
        <taxon>Fungi incertae sedis</taxon>
        <taxon>Mucoromycota</taxon>
        <taxon>Glomeromycotina</taxon>
        <taxon>Glomeromycetes</taxon>
        <taxon>Glomerales</taxon>
        <taxon>Glomeraceae</taxon>
        <taxon>Glomus</taxon>
    </lineage>
</organism>